<evidence type="ECO:0000259" key="12">
    <source>
        <dbReference type="PROSITE" id="PS51007"/>
    </source>
</evidence>
<dbReference type="SUPFAM" id="SSF46626">
    <property type="entry name" value="Cytochrome c"/>
    <property type="match status" value="1"/>
</dbReference>
<reference evidence="13 14" key="1">
    <citation type="submission" date="2019-12" db="EMBL/GenBank/DDBJ databases">
        <authorList>
            <person name="Huq M.A."/>
        </authorList>
    </citation>
    <scope>NUCLEOTIDE SEQUENCE [LARGE SCALE GENOMIC DNA]</scope>
    <source>
        <strain evidence="13 14">MAH-25</strain>
    </source>
</reference>
<dbReference type="InterPro" id="IPR009056">
    <property type="entry name" value="Cyt_c-like_dom"/>
</dbReference>
<evidence type="ECO:0000313" key="14">
    <source>
        <dbReference type="Proteomes" id="UP000469385"/>
    </source>
</evidence>
<dbReference type="GO" id="GO:0046872">
    <property type="term" value="F:metal ion binding"/>
    <property type="evidence" value="ECO:0007669"/>
    <property type="project" value="UniProtKB-KW"/>
</dbReference>
<dbReference type="RefSeq" id="WP_157397451.1">
    <property type="nucleotide sequence ID" value="NZ_WSEL01000003.1"/>
</dbReference>
<comment type="caution">
    <text evidence="13">The sequence shown here is derived from an EMBL/GenBank/DDBJ whole genome shotgun (WGS) entry which is preliminary data.</text>
</comment>
<feature type="transmembrane region" description="Helical" evidence="10">
    <location>
        <begin position="564"/>
        <end position="589"/>
    </location>
</feature>
<keyword evidence="6 10" id="KW-1133">Transmembrane helix</keyword>
<feature type="transmembrane region" description="Helical" evidence="10">
    <location>
        <begin position="619"/>
        <end position="636"/>
    </location>
</feature>
<dbReference type="InterPro" id="IPR036909">
    <property type="entry name" value="Cyt_c-like_dom_sf"/>
</dbReference>
<evidence type="ECO:0000256" key="7">
    <source>
        <dbReference type="ARBA" id="ARBA00023004"/>
    </source>
</evidence>
<sequence>MNAFRVLRRLALLLLPLLVGVSALAAAADDEKAQTIIHMLDYVGVDYPDTVRDGRVQDAGEYQEQREFAGQVVALLEQLPPVAGKDALLQQARALLGRINAKAPGGEVSGIARTLGAELVRLYGVAVAPRQAPDLARAATLFQAQCAACHGPQGRGDGPAAKDLDPAPSNFHDAARMDKRSVYGLYNTVTLGVRGTPMRAFTELPEADRWALAFLVAGLRHAPERQAQGEALWRQGVGKAEMGDLRRLVTTTPAEQARTNGPDLGAVQAYLLAHPATLAGAGPAPLVVARQKLAEALAAYRGGDRAAARQLGITAYLEGFELVEAGLDNVDPGLRQKIEQAMMAVRSDIDAARPVAALEARVQQALTLLDEADRKLAEGEMSPATAFTSSLLILLREGLEAILVLAAIIAFVRKTGRTDALPYIHAGWVAAVLLGVATWFAANRFLSVSGASRELTEGFSALLAAGMLLYVGLWLHNRSHAQAWQTFIRDQVAGALAKRTLWAMASISFLAVYRELFEIILFYETLLAQAGEARRPHVLGGIGASLVLLALFGGLILKYSVRLPIGLFFAATSWLLVLMAVIFVGHGIAALQEAGLLTSTPIDFVAVPLLGVHPNLQGLAAQGAMLALTVCALLMGRRAPTRQPGR</sequence>
<dbReference type="Proteomes" id="UP000469385">
    <property type="component" value="Unassembled WGS sequence"/>
</dbReference>
<gene>
    <name evidence="13" type="ORF">GON04_08320</name>
</gene>
<evidence type="ECO:0000256" key="6">
    <source>
        <dbReference type="ARBA" id="ARBA00022989"/>
    </source>
</evidence>
<accession>A0A6N8IRA2</accession>
<dbReference type="PROSITE" id="PS51007">
    <property type="entry name" value="CYTC"/>
    <property type="match status" value="1"/>
</dbReference>
<dbReference type="PANTHER" id="PTHR31632">
    <property type="entry name" value="IRON TRANSPORTER FTH1"/>
    <property type="match status" value="1"/>
</dbReference>
<dbReference type="Pfam" id="PF00034">
    <property type="entry name" value="Cytochrom_C"/>
    <property type="match status" value="1"/>
</dbReference>
<proteinExistence type="inferred from homology"/>
<feature type="transmembrane region" description="Helical" evidence="10">
    <location>
        <begin position="496"/>
        <end position="517"/>
    </location>
</feature>
<dbReference type="GO" id="GO:0009055">
    <property type="term" value="F:electron transfer activity"/>
    <property type="evidence" value="ECO:0007669"/>
    <property type="project" value="InterPro"/>
</dbReference>
<evidence type="ECO:0000256" key="3">
    <source>
        <dbReference type="ARBA" id="ARBA00022617"/>
    </source>
</evidence>
<organism evidence="13 14">
    <name type="scientific">Ramlibacter pinisoli</name>
    <dbReference type="NCBI Taxonomy" id="2682844"/>
    <lineage>
        <taxon>Bacteria</taxon>
        <taxon>Pseudomonadati</taxon>
        <taxon>Pseudomonadota</taxon>
        <taxon>Betaproteobacteria</taxon>
        <taxon>Burkholderiales</taxon>
        <taxon>Comamonadaceae</taxon>
        <taxon>Ramlibacter</taxon>
    </lineage>
</organism>
<feature type="chain" id="PRO_5026981565" evidence="11">
    <location>
        <begin position="28"/>
        <end position="646"/>
    </location>
</feature>
<dbReference type="GO" id="GO:0015093">
    <property type="term" value="F:ferrous iron transmembrane transporter activity"/>
    <property type="evidence" value="ECO:0007669"/>
    <property type="project" value="TreeGrafter"/>
</dbReference>
<keyword evidence="4 10" id="KW-0812">Transmembrane</keyword>
<dbReference type="Gene3D" id="1.10.760.10">
    <property type="entry name" value="Cytochrome c-like domain"/>
    <property type="match status" value="1"/>
</dbReference>
<keyword evidence="11" id="KW-0732">Signal</keyword>
<dbReference type="AlphaFoldDB" id="A0A6N8IRA2"/>
<evidence type="ECO:0000256" key="4">
    <source>
        <dbReference type="ARBA" id="ARBA00022692"/>
    </source>
</evidence>
<comment type="similarity">
    <text evidence="2">Belongs to the oxidase-dependent Fe transporter (OFeT) (TC 9.A.10.1) family.</text>
</comment>
<evidence type="ECO:0000256" key="10">
    <source>
        <dbReference type="SAM" id="Phobius"/>
    </source>
</evidence>
<comment type="subcellular location">
    <subcellularLocation>
        <location evidence="1">Membrane</location>
        <topology evidence="1">Multi-pass membrane protein</topology>
    </subcellularLocation>
</comment>
<feature type="transmembrane region" description="Helical" evidence="10">
    <location>
        <begin position="537"/>
        <end position="557"/>
    </location>
</feature>
<keyword evidence="8 10" id="KW-0472">Membrane</keyword>
<feature type="signal peptide" evidence="11">
    <location>
        <begin position="1"/>
        <end position="27"/>
    </location>
</feature>
<dbReference type="PANTHER" id="PTHR31632:SF2">
    <property type="entry name" value="PLASMA MEMBRANE IRON PERMEASE"/>
    <property type="match status" value="1"/>
</dbReference>
<dbReference type="GO" id="GO:0020037">
    <property type="term" value="F:heme binding"/>
    <property type="evidence" value="ECO:0007669"/>
    <property type="project" value="InterPro"/>
</dbReference>
<evidence type="ECO:0000256" key="9">
    <source>
        <dbReference type="PROSITE-ProRule" id="PRU00433"/>
    </source>
</evidence>
<keyword evidence="5 9" id="KW-0479">Metal-binding</keyword>
<dbReference type="Pfam" id="PF03239">
    <property type="entry name" value="FTR1"/>
    <property type="match status" value="1"/>
</dbReference>
<protein>
    <submittedName>
        <fullName evidence="13">C-type cytochrome</fullName>
    </submittedName>
</protein>
<evidence type="ECO:0000256" key="5">
    <source>
        <dbReference type="ARBA" id="ARBA00022723"/>
    </source>
</evidence>
<evidence type="ECO:0000256" key="8">
    <source>
        <dbReference type="ARBA" id="ARBA00023136"/>
    </source>
</evidence>
<keyword evidence="14" id="KW-1185">Reference proteome</keyword>
<dbReference type="InterPro" id="IPR004923">
    <property type="entry name" value="FTR1/Fip1/EfeU"/>
</dbReference>
<feature type="transmembrane region" description="Helical" evidence="10">
    <location>
        <begin position="391"/>
        <end position="412"/>
    </location>
</feature>
<keyword evidence="3 9" id="KW-0349">Heme</keyword>
<feature type="domain" description="Cytochrome c" evidence="12">
    <location>
        <begin position="133"/>
        <end position="275"/>
    </location>
</feature>
<dbReference type="EMBL" id="WSEL01000003">
    <property type="protein sequence ID" value="MVQ29449.1"/>
    <property type="molecule type" value="Genomic_DNA"/>
</dbReference>
<evidence type="ECO:0000313" key="13">
    <source>
        <dbReference type="EMBL" id="MVQ29449.1"/>
    </source>
</evidence>
<keyword evidence="7 9" id="KW-0408">Iron</keyword>
<feature type="transmembrane region" description="Helical" evidence="10">
    <location>
        <begin position="424"/>
        <end position="446"/>
    </location>
</feature>
<dbReference type="GO" id="GO:0033573">
    <property type="term" value="C:high-affinity iron permease complex"/>
    <property type="evidence" value="ECO:0007669"/>
    <property type="project" value="InterPro"/>
</dbReference>
<evidence type="ECO:0000256" key="2">
    <source>
        <dbReference type="ARBA" id="ARBA00008333"/>
    </source>
</evidence>
<evidence type="ECO:0000256" key="11">
    <source>
        <dbReference type="SAM" id="SignalP"/>
    </source>
</evidence>
<name>A0A6N8IRA2_9BURK</name>
<feature type="transmembrane region" description="Helical" evidence="10">
    <location>
        <begin position="458"/>
        <end position="475"/>
    </location>
</feature>
<evidence type="ECO:0000256" key="1">
    <source>
        <dbReference type="ARBA" id="ARBA00004141"/>
    </source>
</evidence>